<dbReference type="EMBL" id="CM012448">
    <property type="protein sequence ID" value="RVE65455.1"/>
    <property type="molecule type" value="Genomic_DNA"/>
</dbReference>
<feature type="compositionally biased region" description="Acidic residues" evidence="1">
    <location>
        <begin position="694"/>
        <end position="714"/>
    </location>
</feature>
<feature type="compositionally biased region" description="Acidic residues" evidence="1">
    <location>
        <begin position="553"/>
        <end position="589"/>
    </location>
</feature>
<evidence type="ECO:0000313" key="3">
    <source>
        <dbReference type="Proteomes" id="UP000283210"/>
    </source>
</evidence>
<feature type="compositionally biased region" description="Basic and acidic residues" evidence="1">
    <location>
        <begin position="533"/>
        <end position="552"/>
    </location>
</feature>
<feature type="compositionally biased region" description="Basic and acidic residues" evidence="1">
    <location>
        <begin position="652"/>
        <end position="664"/>
    </location>
</feature>
<reference evidence="2 3" key="2">
    <citation type="submission" date="2019-01" db="EMBL/GenBank/DDBJ databases">
        <title>A chromosome length genome reference of the Java medaka (oryzias javanicus).</title>
        <authorList>
            <person name="Herpin A."/>
            <person name="Takehana Y."/>
            <person name="Naruse K."/>
            <person name="Ansai S."/>
            <person name="Kawaguchi M."/>
        </authorList>
    </citation>
    <scope>NUCLEOTIDE SEQUENCE [LARGE SCALE GENOMIC DNA]</scope>
    <source>
        <strain evidence="2">RS831</strain>
        <tissue evidence="2">Whole body</tissue>
    </source>
</reference>
<feature type="region of interest" description="Disordered" evidence="1">
    <location>
        <begin position="1"/>
        <end position="26"/>
    </location>
</feature>
<feature type="compositionally biased region" description="Acidic residues" evidence="1">
    <location>
        <begin position="478"/>
        <end position="499"/>
    </location>
</feature>
<feature type="compositionally biased region" description="Acidic residues" evidence="1">
    <location>
        <begin position="665"/>
        <end position="687"/>
    </location>
</feature>
<gene>
    <name evidence="2" type="ORF">OJAV_G00116740</name>
</gene>
<feature type="compositionally biased region" description="Acidic residues" evidence="1">
    <location>
        <begin position="947"/>
        <end position="966"/>
    </location>
</feature>
<feature type="compositionally biased region" description="Basic and acidic residues" evidence="1">
    <location>
        <begin position="920"/>
        <end position="931"/>
    </location>
</feature>
<dbReference type="OrthoDB" id="8963044at2759"/>
<feature type="compositionally biased region" description="Basic and acidic residues" evidence="1">
    <location>
        <begin position="715"/>
        <end position="736"/>
    </location>
</feature>
<name>A0A437CRF6_ORYJA</name>
<evidence type="ECO:0008006" key="4">
    <source>
        <dbReference type="Google" id="ProtNLM"/>
    </source>
</evidence>
<feature type="compositionally biased region" description="Acidic residues" evidence="1">
    <location>
        <begin position="604"/>
        <end position="651"/>
    </location>
</feature>
<reference evidence="2 3" key="1">
    <citation type="submission" date="2018-11" db="EMBL/GenBank/DDBJ databases">
        <authorList>
            <person name="Lopez-Roques C."/>
            <person name="Donnadieu C."/>
            <person name="Bouchez O."/>
            <person name="Klopp C."/>
            <person name="Cabau C."/>
            <person name="Zahm M."/>
        </authorList>
    </citation>
    <scope>NUCLEOTIDE SEQUENCE [LARGE SCALE GENOMIC DNA]</scope>
    <source>
        <strain evidence="2">RS831</strain>
        <tissue evidence="2">Whole body</tissue>
    </source>
</reference>
<evidence type="ECO:0000256" key="1">
    <source>
        <dbReference type="SAM" id="MobiDB-lite"/>
    </source>
</evidence>
<feature type="compositionally biased region" description="Basic and acidic residues" evidence="1">
    <location>
        <begin position="92"/>
        <end position="108"/>
    </location>
</feature>
<feature type="compositionally biased region" description="Acidic residues" evidence="1">
    <location>
        <begin position="411"/>
        <end position="468"/>
    </location>
</feature>
<feature type="compositionally biased region" description="Basic and acidic residues" evidence="1">
    <location>
        <begin position="1"/>
        <end position="13"/>
    </location>
</feature>
<accession>A0A437CRF6</accession>
<feature type="compositionally biased region" description="Acidic residues" evidence="1">
    <location>
        <begin position="803"/>
        <end position="812"/>
    </location>
</feature>
<feature type="compositionally biased region" description="Basic and acidic residues" evidence="1">
    <location>
        <begin position="813"/>
        <end position="824"/>
    </location>
</feature>
<feature type="region of interest" description="Disordered" evidence="1">
    <location>
        <begin position="406"/>
        <end position="833"/>
    </location>
</feature>
<dbReference type="AlphaFoldDB" id="A0A437CRF6"/>
<proteinExistence type="predicted"/>
<protein>
    <recommendedName>
        <fullName evidence="4">Golgin subfamily A member 6-like protein 22</fullName>
    </recommendedName>
</protein>
<feature type="compositionally biased region" description="Acidic residues" evidence="1">
    <location>
        <begin position="737"/>
        <end position="778"/>
    </location>
</feature>
<keyword evidence="3" id="KW-1185">Reference proteome</keyword>
<organism evidence="2 3">
    <name type="scientific">Oryzias javanicus</name>
    <name type="common">Javanese ricefish</name>
    <name type="synonym">Aplocheilus javanicus</name>
    <dbReference type="NCBI Taxonomy" id="123683"/>
    <lineage>
        <taxon>Eukaryota</taxon>
        <taxon>Metazoa</taxon>
        <taxon>Chordata</taxon>
        <taxon>Craniata</taxon>
        <taxon>Vertebrata</taxon>
        <taxon>Euteleostomi</taxon>
        <taxon>Actinopterygii</taxon>
        <taxon>Neopterygii</taxon>
        <taxon>Teleostei</taxon>
        <taxon>Neoteleostei</taxon>
        <taxon>Acanthomorphata</taxon>
        <taxon>Ovalentaria</taxon>
        <taxon>Atherinomorphae</taxon>
        <taxon>Beloniformes</taxon>
        <taxon>Adrianichthyidae</taxon>
        <taxon>Oryziinae</taxon>
        <taxon>Oryzias</taxon>
    </lineage>
</organism>
<sequence>MCYDVKIAKEGSRPTRSRQVRKTPGVRMLSNKEDKRTFSNGALRDKWEKRTQNIAEQCKQEAEWKEKSSLKVLFSKWTYHLSLVQPGDQMKSDTSEFRRVTSRADESASPKLRRPKRKVEVDVFGLCWKESWMSLKPPKYLYLKAKESKPVISGFTAIQLTSSRKYKAQHAALDDEPTCVLKWSQSWKQVRSPAQEEVSEEREFKWDTVFERLLLHKANVEKYSLPPWAGTWKFINFPFRQEKKKWDCAWPVYHEPNCSNKLTELEMIQQQKEQNEPFELVGSWKLNRTELFTEDPTDDEDASSPSIHSEAVTTIQDVHMPGWSRSWQLSAAPPQEYEERLKSWSSCWSYSQQMRWCQASINSHHQHSVMLTRKREATNFLLTAKLQEETSDSTEWSEAWKTPKVWAQLQQEEEEEEEEEAEEEEVDKAEIDEEEVEEEEEEEDEGVEDEEEEVNENEQDQREIDEENFAIVEKDVEKEDEDEGVDAEEEEEEEEEEKEEERANIEEDDDDEEEEDPSGDENVKETDCEDKDEEKHKDFYKTIEDDVEREDKDEGVEAEEDEEEKEGEGNENVEEDDDIEEEERDNQEEPGEKVNKNRNVSKIDDDEGEEEKDTEERKEEEENDEEEENENEEEVEENEEEVEENEEELDKDNEKEVVKDLKENEDADGEEEVDEDNEEEVGEGDMGEENKVEEVDEDDEEIDEDDEEIDEDDKGEVVENNKEDIKKDEEIGKVITEEVDEDEEEEPDEEEEGNIDEDEEEVDEEEEVEEEEVDEDNEKNEGGRCKARMQEGPMKNNEKDETLDINEEEKTDEDQSVRNTIEGKKNKKLPRRVKARPDVPLHLQFHKLNASFASWKQSWMVAVPHRGGQESEEEEAEGEDEAEWRTWRESWRICRRKKSDEDEVLCFSMKHRSQRCTRLEKEESWMPEKEWNVSWKMVQTSPKREDPEEDDEEEDEEEEEEEEEEG</sequence>
<feature type="region of interest" description="Disordered" evidence="1">
    <location>
        <begin position="920"/>
        <end position="966"/>
    </location>
</feature>
<dbReference type="Proteomes" id="UP000283210">
    <property type="component" value="Chromosome 12"/>
</dbReference>
<feature type="compositionally biased region" description="Acidic residues" evidence="1">
    <location>
        <begin position="506"/>
        <end position="519"/>
    </location>
</feature>
<evidence type="ECO:0000313" key="2">
    <source>
        <dbReference type="EMBL" id="RVE65455.1"/>
    </source>
</evidence>
<feature type="region of interest" description="Disordered" evidence="1">
    <location>
        <begin position="92"/>
        <end position="112"/>
    </location>
</feature>